<comment type="caution">
    <text evidence="2">The sequence shown here is derived from an EMBL/GenBank/DDBJ whole genome shotgun (WGS) entry which is preliminary data.</text>
</comment>
<accession>A0ABU6L2L5</accession>
<evidence type="ECO:0000256" key="1">
    <source>
        <dbReference type="SAM" id="Phobius"/>
    </source>
</evidence>
<evidence type="ECO:0000313" key="3">
    <source>
        <dbReference type="Proteomes" id="UP001306119"/>
    </source>
</evidence>
<organism evidence="2 3">
    <name type="scientific">Photobacterium toruni</name>
    <dbReference type="NCBI Taxonomy" id="1935446"/>
    <lineage>
        <taxon>Bacteria</taxon>
        <taxon>Pseudomonadati</taxon>
        <taxon>Pseudomonadota</taxon>
        <taxon>Gammaproteobacteria</taxon>
        <taxon>Vibrionales</taxon>
        <taxon>Vibrionaceae</taxon>
        <taxon>Photobacterium</taxon>
    </lineage>
</organism>
<gene>
    <name evidence="2" type="ORF">VXS06_03160</name>
</gene>
<dbReference type="InterPro" id="IPR012902">
    <property type="entry name" value="N_methyl_site"/>
</dbReference>
<dbReference type="Pfam" id="PF07963">
    <property type="entry name" value="N_methyl"/>
    <property type="match status" value="1"/>
</dbReference>
<reference evidence="2 3" key="1">
    <citation type="submission" date="2024-01" db="EMBL/GenBank/DDBJ databases">
        <title>Active colonisers of the gastrointestinal tract of Atlantic salmon farmed in a warm water region.</title>
        <authorList>
            <person name="Bowman J.P."/>
        </authorList>
    </citation>
    <scope>NUCLEOTIDE SEQUENCE [LARGE SCALE GENOMIC DNA]</scope>
    <source>
        <strain evidence="2 3">S3MW1</strain>
    </source>
</reference>
<dbReference type="NCBIfam" id="TIGR02532">
    <property type="entry name" value="IV_pilin_GFxxxE"/>
    <property type="match status" value="1"/>
</dbReference>
<proteinExistence type="predicted"/>
<name>A0ABU6L2L5_9GAMM</name>
<keyword evidence="1" id="KW-0472">Membrane</keyword>
<dbReference type="SUPFAM" id="SSF54523">
    <property type="entry name" value="Pili subunits"/>
    <property type="match status" value="1"/>
</dbReference>
<dbReference type="InterPro" id="IPR045584">
    <property type="entry name" value="Pilin-like"/>
</dbReference>
<feature type="transmembrane region" description="Helical" evidence="1">
    <location>
        <begin position="6"/>
        <end position="27"/>
    </location>
</feature>
<keyword evidence="1" id="KW-0812">Transmembrane</keyword>
<keyword evidence="3" id="KW-1185">Reference proteome</keyword>
<dbReference type="RefSeq" id="WP_327774067.1">
    <property type="nucleotide sequence ID" value="NZ_JAYXUG010000002.1"/>
</dbReference>
<dbReference type="Gene3D" id="3.30.700.10">
    <property type="entry name" value="Glycoprotein, Type 4 Pilin"/>
    <property type="match status" value="1"/>
</dbReference>
<dbReference type="EMBL" id="JAYXUG010000002">
    <property type="protein sequence ID" value="MEC6830757.1"/>
    <property type="molecule type" value="Genomic_DNA"/>
</dbReference>
<protein>
    <submittedName>
        <fullName evidence="2">Prepilin-type N-terminal cleavage/methylation domain-containing protein</fullName>
    </submittedName>
</protein>
<keyword evidence="1" id="KW-1133">Transmembrane helix</keyword>
<sequence>MKNKGFTLIELVVVIVILGILAVVAAPKFMGLQRDARIADLKGLEGSLKAANEMVYAKAAMKGLDQSQREDGGGGGIAGKNQIIIDGQPIDLHFGYITAAKENIERILDVSRTDWNILGYAGFFSPIYLTPKTAPAFNATSPADIEKSNCYLSYGFLNPHDGAWNIPQYKLEISGC</sequence>
<evidence type="ECO:0000313" key="2">
    <source>
        <dbReference type="EMBL" id="MEC6830757.1"/>
    </source>
</evidence>
<dbReference type="Proteomes" id="UP001306119">
    <property type="component" value="Unassembled WGS sequence"/>
</dbReference>
<dbReference type="PROSITE" id="PS00409">
    <property type="entry name" value="PROKAR_NTER_METHYL"/>
    <property type="match status" value="1"/>
</dbReference>